<gene>
    <name evidence="1" type="ORF">CGOC_LOCUS2988</name>
</gene>
<proteinExistence type="predicted"/>
<accession>A0A3P6RKA5</accession>
<dbReference type="OrthoDB" id="5792463at2759"/>
<organism evidence="1 2">
    <name type="scientific">Cylicostephanus goldi</name>
    <name type="common">Nematode worm</name>
    <dbReference type="NCBI Taxonomy" id="71465"/>
    <lineage>
        <taxon>Eukaryota</taxon>
        <taxon>Metazoa</taxon>
        <taxon>Ecdysozoa</taxon>
        <taxon>Nematoda</taxon>
        <taxon>Chromadorea</taxon>
        <taxon>Rhabditida</taxon>
        <taxon>Rhabditina</taxon>
        <taxon>Rhabditomorpha</taxon>
        <taxon>Strongyloidea</taxon>
        <taxon>Strongylidae</taxon>
        <taxon>Cylicostephanus</taxon>
    </lineage>
</organism>
<dbReference type="AlphaFoldDB" id="A0A3P6RKA5"/>
<sequence>MECRGSSTAPDGEVLAAKFCEWVTECVKNADDEDCNILFNALDVLANISSGAGNTKIYIVIINCLNALPLPEKNLVFTRRCAVVLRTYPNDSNKINMDRFASTASEPELLGLLYRLEDSDVEISGSIWDEAAKLLATSRAADAKLGSFVVNQVSF</sequence>
<dbReference type="EMBL" id="UYRV01007155">
    <property type="protein sequence ID" value="VDK54345.1"/>
    <property type="molecule type" value="Genomic_DNA"/>
</dbReference>
<keyword evidence="2" id="KW-1185">Reference proteome</keyword>
<name>A0A3P6RKA5_CYLGO</name>
<reference evidence="1 2" key="1">
    <citation type="submission" date="2018-11" db="EMBL/GenBank/DDBJ databases">
        <authorList>
            <consortium name="Pathogen Informatics"/>
        </authorList>
    </citation>
    <scope>NUCLEOTIDE SEQUENCE [LARGE SCALE GENOMIC DNA]</scope>
</reference>
<evidence type="ECO:0008006" key="3">
    <source>
        <dbReference type="Google" id="ProtNLM"/>
    </source>
</evidence>
<protein>
    <recommendedName>
        <fullName evidence="3">Condensin complex subunit 1 C-terminal domain-containing protein</fullName>
    </recommendedName>
</protein>
<dbReference type="Proteomes" id="UP000271889">
    <property type="component" value="Unassembled WGS sequence"/>
</dbReference>
<evidence type="ECO:0000313" key="2">
    <source>
        <dbReference type="Proteomes" id="UP000271889"/>
    </source>
</evidence>
<evidence type="ECO:0000313" key="1">
    <source>
        <dbReference type="EMBL" id="VDK54345.1"/>
    </source>
</evidence>